<dbReference type="Pfam" id="PF07859">
    <property type="entry name" value="Abhydrolase_3"/>
    <property type="match status" value="1"/>
</dbReference>
<feature type="domain" description="Alpha/beta hydrolase fold-3" evidence="1">
    <location>
        <begin position="69"/>
        <end position="276"/>
    </location>
</feature>
<proteinExistence type="predicted"/>
<dbReference type="Gene3D" id="3.40.50.1820">
    <property type="entry name" value="alpha/beta hydrolase"/>
    <property type="match status" value="1"/>
</dbReference>
<evidence type="ECO:0000259" key="1">
    <source>
        <dbReference type="Pfam" id="PF07859"/>
    </source>
</evidence>
<dbReference type="RefSeq" id="WP_002586020.1">
    <property type="nucleotide sequence ID" value="NZ_KB850976.1"/>
</dbReference>
<dbReference type="PATRIC" id="fig|999408.3.peg.164"/>
<dbReference type="GO" id="GO:0005829">
    <property type="term" value="C:cytosol"/>
    <property type="evidence" value="ECO:0007669"/>
    <property type="project" value="TreeGrafter"/>
</dbReference>
<evidence type="ECO:0000313" key="2">
    <source>
        <dbReference type="EMBL" id="ENZ20221.1"/>
    </source>
</evidence>
<dbReference type="InterPro" id="IPR029058">
    <property type="entry name" value="AB_hydrolase_fold"/>
</dbReference>
<accession>A0A0E2HVG2</accession>
<gene>
    <name evidence="2" type="ORF">HMPREF1090_00150</name>
</gene>
<dbReference type="HOGENOM" id="CLU_012494_6_0_9"/>
<reference evidence="2 3" key="1">
    <citation type="submission" date="2013-01" db="EMBL/GenBank/DDBJ databases">
        <title>The Genome Sequence of Clostridium clostridioforme 90A8.</title>
        <authorList>
            <consortium name="The Broad Institute Genome Sequencing Platform"/>
            <person name="Earl A."/>
            <person name="Ward D."/>
            <person name="Feldgarden M."/>
            <person name="Gevers D."/>
            <person name="Courvalin P."/>
            <person name="Lambert T."/>
            <person name="Walker B."/>
            <person name="Young S.K."/>
            <person name="Zeng Q."/>
            <person name="Gargeya S."/>
            <person name="Fitzgerald M."/>
            <person name="Haas B."/>
            <person name="Abouelleil A."/>
            <person name="Alvarado L."/>
            <person name="Arachchi H.M."/>
            <person name="Berlin A.M."/>
            <person name="Chapman S.B."/>
            <person name="Dewar J."/>
            <person name="Goldberg J."/>
            <person name="Griggs A."/>
            <person name="Gujja S."/>
            <person name="Hansen M."/>
            <person name="Howarth C."/>
            <person name="Imamovic A."/>
            <person name="Larimer J."/>
            <person name="McCowan C."/>
            <person name="Murphy C."/>
            <person name="Neiman D."/>
            <person name="Pearson M."/>
            <person name="Priest M."/>
            <person name="Roberts A."/>
            <person name="Saif S."/>
            <person name="Shea T."/>
            <person name="Sisk P."/>
            <person name="Sykes S."/>
            <person name="Wortman J."/>
            <person name="Nusbaum C."/>
            <person name="Birren B."/>
        </authorList>
    </citation>
    <scope>NUCLEOTIDE SEQUENCE [LARGE SCALE GENOMIC DNA]</scope>
    <source>
        <strain evidence="2 3">90A8</strain>
    </source>
</reference>
<dbReference type="PANTHER" id="PTHR23025:SF4">
    <property type="entry name" value="ALPHA_BETA HYDROLASE FOLD-3 DOMAIN-CONTAINING PROTEIN"/>
    <property type="match status" value="1"/>
</dbReference>
<organism evidence="2 3">
    <name type="scientific">[Clostridium] clostridioforme 90A8</name>
    <dbReference type="NCBI Taxonomy" id="999408"/>
    <lineage>
        <taxon>Bacteria</taxon>
        <taxon>Bacillati</taxon>
        <taxon>Bacillota</taxon>
        <taxon>Clostridia</taxon>
        <taxon>Lachnospirales</taxon>
        <taxon>Lachnospiraceae</taxon>
        <taxon>Enterocloster</taxon>
    </lineage>
</organism>
<dbReference type="EMBL" id="AGYR01000001">
    <property type="protein sequence ID" value="ENZ20221.1"/>
    <property type="molecule type" value="Genomic_DNA"/>
</dbReference>
<protein>
    <recommendedName>
        <fullName evidence="1">Alpha/beta hydrolase fold-3 domain-containing protein</fullName>
    </recommendedName>
</protein>
<dbReference type="PANTHER" id="PTHR23025">
    <property type="entry name" value="TRIACYLGLYCEROL LIPASE"/>
    <property type="match status" value="1"/>
</dbReference>
<dbReference type="SUPFAM" id="SSF53474">
    <property type="entry name" value="alpha/beta-Hydrolases"/>
    <property type="match status" value="1"/>
</dbReference>
<dbReference type="AlphaFoldDB" id="A0A0E2HVG2"/>
<dbReference type="GO" id="GO:0004771">
    <property type="term" value="F:sterol ester esterase activity"/>
    <property type="evidence" value="ECO:0007669"/>
    <property type="project" value="TreeGrafter"/>
</dbReference>
<name>A0A0E2HVG2_9FIRM</name>
<comment type="caution">
    <text evidence="2">The sequence shown here is derived from an EMBL/GenBank/DDBJ whole genome shotgun (WGS) entry which is preliminary data.</text>
</comment>
<dbReference type="Proteomes" id="UP000013085">
    <property type="component" value="Unassembled WGS sequence"/>
</dbReference>
<sequence>MALSKERKEQLAEHLRGTSVAKENITPEYRKNLELADKETVVIPVGENDEVTCYIFTAKNRTANCPVHINVHGGGFVRPHVERDEIYSAKVADAIRGIVVDVDYKLAPEYPFPTAFDETYEVCRWTFSKLDEWDADEKRVSMGGHSAGANLTAAAVLKAKQTGDFALCLQVLDYGAFDMATDPADKKEAKTNMIPVERGRMFTEAYTDGELEKAKNPYCSPLLADDEMLKGLPETLVVAAGYDNFRFEDFDYAVRVAAMGNKVTLKCFTQSNHGFIIHCTEEWEAGQELVISMIQQARLN</sequence>
<dbReference type="GeneID" id="57963591"/>
<evidence type="ECO:0000313" key="3">
    <source>
        <dbReference type="Proteomes" id="UP000013085"/>
    </source>
</evidence>
<dbReference type="InterPro" id="IPR013094">
    <property type="entry name" value="AB_hydrolase_3"/>
</dbReference>
<dbReference type="GO" id="GO:0004806">
    <property type="term" value="F:triacylglycerol lipase activity"/>
    <property type="evidence" value="ECO:0007669"/>
    <property type="project" value="TreeGrafter"/>
</dbReference>
<dbReference type="GO" id="GO:0019433">
    <property type="term" value="P:triglyceride catabolic process"/>
    <property type="evidence" value="ECO:0007669"/>
    <property type="project" value="TreeGrafter"/>
</dbReference>